<accession>A0A8C4N033</accession>
<evidence type="ECO:0000313" key="3">
    <source>
        <dbReference type="Proteomes" id="UP000694388"/>
    </source>
</evidence>
<dbReference type="GO" id="GO:0005783">
    <property type="term" value="C:endoplasmic reticulum"/>
    <property type="evidence" value="ECO:0007669"/>
    <property type="project" value="TreeGrafter"/>
</dbReference>
<evidence type="ECO:0000259" key="1">
    <source>
        <dbReference type="Pfam" id="PF03171"/>
    </source>
</evidence>
<sequence>MTCGRSSKINWIGRRNTYIPATTKSLQMRTSCCSPALMYTGSQFSATSCARLSLRRWRTMDNGRKGRTRMTESQVDMKMSQPLTSTCASWALSRSGSSSSETTLLPSQHTCTQDIPPRYGQNSSGHKAHIYIHSYVFPFMECPSYIFQVYAVMNFVVRYKPDEQPLLRPHHDSSTFTINVSLNQVGVDYQGGGSNFIRYNCSVTDTRRGWTLLHPGRLTHFHEGLRDRIRTAKGAEPAGGESSKVKRGRALIWGDEAQSDPSHPSYKKARFNAESVVGQWKQSSGVERRVRLGRCSQQWSRETAV</sequence>
<feature type="domain" description="Isopenicillin N synthase-like Fe(2+) 2OG dioxygenase" evidence="1">
    <location>
        <begin position="154"/>
        <end position="225"/>
    </location>
</feature>
<reference evidence="2" key="2">
    <citation type="submission" date="2025-09" db="UniProtKB">
        <authorList>
            <consortium name="Ensembl"/>
        </authorList>
    </citation>
    <scope>IDENTIFICATION</scope>
</reference>
<keyword evidence="3" id="KW-1185">Reference proteome</keyword>
<dbReference type="Proteomes" id="UP000694388">
    <property type="component" value="Unplaced"/>
</dbReference>
<evidence type="ECO:0000313" key="2">
    <source>
        <dbReference type="Ensembl" id="ENSEBUP00000000424.1"/>
    </source>
</evidence>
<proteinExistence type="predicted"/>
<reference evidence="2" key="1">
    <citation type="submission" date="2025-08" db="UniProtKB">
        <authorList>
            <consortium name="Ensembl"/>
        </authorList>
    </citation>
    <scope>IDENTIFICATION</scope>
</reference>
<dbReference type="PANTHER" id="PTHR10730:SF45">
    <property type="entry name" value="PROCOLLAGEN-LYSINE,2-OXOGLUTARATE 5-DIOXYGENASE"/>
    <property type="match status" value="1"/>
</dbReference>
<dbReference type="PANTHER" id="PTHR10730">
    <property type="entry name" value="PROCOLLAGEN-LYSINE,2-OXOGLUTARATE 5-DIOXYGENASE/GLYCOSYLTRANSFERASE 25 FAMILY MEMBER"/>
    <property type="match status" value="1"/>
</dbReference>
<protein>
    <recommendedName>
        <fullName evidence="1">Isopenicillin N synthase-like Fe(2+) 2OG dioxygenase domain-containing protein</fullName>
    </recommendedName>
</protein>
<dbReference type="PROSITE" id="PS01325">
    <property type="entry name" value="LYS_HYDROXYLASE"/>
    <property type="match status" value="1"/>
</dbReference>
<dbReference type="InterPro" id="IPR044861">
    <property type="entry name" value="IPNS-like_FE2OG_OXY"/>
</dbReference>
<dbReference type="AlphaFoldDB" id="A0A8C4N033"/>
<organism evidence="2 3">
    <name type="scientific">Eptatretus burgeri</name>
    <name type="common">Inshore hagfish</name>
    <dbReference type="NCBI Taxonomy" id="7764"/>
    <lineage>
        <taxon>Eukaryota</taxon>
        <taxon>Metazoa</taxon>
        <taxon>Chordata</taxon>
        <taxon>Craniata</taxon>
        <taxon>Vertebrata</taxon>
        <taxon>Cyclostomata</taxon>
        <taxon>Myxini</taxon>
        <taxon>Myxiniformes</taxon>
        <taxon>Myxinidae</taxon>
        <taxon>Eptatretinae</taxon>
        <taxon>Eptatretus</taxon>
    </lineage>
</organism>
<dbReference type="InterPro" id="IPR001006">
    <property type="entry name" value="Procol_lys_dOase"/>
</dbReference>
<dbReference type="GO" id="GO:0008475">
    <property type="term" value="F:procollagen-lysine 5-dioxygenase activity"/>
    <property type="evidence" value="ECO:0007669"/>
    <property type="project" value="InterPro"/>
</dbReference>
<dbReference type="InterPro" id="IPR050757">
    <property type="entry name" value="Collagen_mod_GT25"/>
</dbReference>
<dbReference type="GeneTree" id="ENSGT01030000234558"/>
<dbReference type="Ensembl" id="ENSEBUT00000000720.1">
    <property type="protein sequence ID" value="ENSEBUP00000000424.1"/>
    <property type="gene ID" value="ENSEBUG00000000583.1"/>
</dbReference>
<dbReference type="Pfam" id="PF03171">
    <property type="entry name" value="2OG-FeII_Oxy"/>
    <property type="match status" value="1"/>
</dbReference>
<name>A0A8C4N033_EPTBU</name>